<reference evidence="1" key="1">
    <citation type="submission" date="2018-01" db="EMBL/GenBank/DDBJ databases">
        <authorList>
            <person name="Yu X.-D."/>
        </authorList>
    </citation>
    <scope>NUCLEOTIDE SEQUENCE</scope>
    <source>
        <strain evidence="1">ZX-21</strain>
    </source>
</reference>
<dbReference type="AlphaFoldDB" id="A0A2S4HES0"/>
<accession>A0A2S4HES0</accession>
<name>A0A2S4HES0_9GAMM</name>
<dbReference type="RefSeq" id="WP_103684664.1">
    <property type="nucleotide sequence ID" value="NZ_PQGG01000028.1"/>
</dbReference>
<gene>
    <name evidence="1" type="ORF">C0068_11720</name>
</gene>
<dbReference type="EMBL" id="PQGG01000028">
    <property type="protein sequence ID" value="POP52482.1"/>
    <property type="molecule type" value="Genomic_DNA"/>
</dbReference>
<organism evidence="1 2">
    <name type="scientific">Zhongshania marina</name>
    <dbReference type="NCBI Taxonomy" id="2304603"/>
    <lineage>
        <taxon>Bacteria</taxon>
        <taxon>Pseudomonadati</taxon>
        <taxon>Pseudomonadota</taxon>
        <taxon>Gammaproteobacteria</taxon>
        <taxon>Cellvibrionales</taxon>
        <taxon>Spongiibacteraceae</taxon>
        <taxon>Zhongshania</taxon>
    </lineage>
</organism>
<dbReference type="Proteomes" id="UP000237222">
    <property type="component" value="Unassembled WGS sequence"/>
</dbReference>
<dbReference type="OrthoDB" id="5500241at2"/>
<protein>
    <recommendedName>
        <fullName evidence="3">Glycerol kinase</fullName>
    </recommendedName>
</protein>
<evidence type="ECO:0008006" key="3">
    <source>
        <dbReference type="Google" id="ProtNLM"/>
    </source>
</evidence>
<sequence>MSSDKLSTSALAKQGEIPVQQLFSVLKDYGWIRKVDEGWALTAKGEFEGGSYQSSKRYGRYIVWPQNLLEHQLFRAMESNKLLSAVALGRSEGFSGRELNRLFVELGWLKPSPRGWELTATGSAIGGQVFENQQSSLSYVLWPEDIREREAFTRLVRECKIESQVTDDLFAGRASGWTAIDGVTCKSQEHCCIAQWLYLAGVRYSIYRALPVDEHLVCDFYLPDSGVCLEFWASGELADAISARMRRADVCKQLNISVLDIHPEDMPNLDDYLSRHLQQLGVAFY</sequence>
<evidence type="ECO:0000313" key="2">
    <source>
        <dbReference type="Proteomes" id="UP000237222"/>
    </source>
</evidence>
<proteinExistence type="predicted"/>
<comment type="caution">
    <text evidence="1">The sequence shown here is derived from an EMBL/GenBank/DDBJ whole genome shotgun (WGS) entry which is preliminary data.</text>
</comment>
<evidence type="ECO:0000313" key="1">
    <source>
        <dbReference type="EMBL" id="POP52482.1"/>
    </source>
</evidence>